<dbReference type="InterPro" id="IPR006683">
    <property type="entry name" value="Thioestr_dom"/>
</dbReference>
<accession>A0A136JGN4</accession>
<evidence type="ECO:0000313" key="5">
    <source>
        <dbReference type="EMBL" id="KXJ96302.1"/>
    </source>
</evidence>
<dbReference type="InterPro" id="IPR039298">
    <property type="entry name" value="ACOT13"/>
</dbReference>
<keyword evidence="2" id="KW-0378">Hydrolase</keyword>
<name>A0A136JGN4_9PEZI</name>
<sequence length="180" mass="19581">MAGKAPDVSGKGARQSSPDSGSGVEMIELWLARSRDQSPDQQDWMSTIMPHVSIESHSAEGPHPSVTFRFTVHPEHCNAMNNMHGGCTATLFDFATTMPIMFLSKPGFWEYLGVSRTLNTTYLRPIPCGTAVLIETDILQIGRRMATTRGTMYAINPDGTKGAVLAVCEHGKANTDPPKM</sequence>
<dbReference type="OrthoDB" id="2831072at2759"/>
<protein>
    <submittedName>
        <fullName evidence="5">Thioesterase family protein</fullName>
    </submittedName>
</protein>
<dbReference type="EMBL" id="KQ964245">
    <property type="protein sequence ID" value="KXJ96302.1"/>
    <property type="molecule type" value="Genomic_DNA"/>
</dbReference>
<dbReference type="PANTHER" id="PTHR21660">
    <property type="entry name" value="THIOESTERASE SUPERFAMILY MEMBER-RELATED"/>
    <property type="match status" value="1"/>
</dbReference>
<feature type="region of interest" description="Disordered" evidence="3">
    <location>
        <begin position="1"/>
        <end position="23"/>
    </location>
</feature>
<evidence type="ECO:0000259" key="4">
    <source>
        <dbReference type="Pfam" id="PF03061"/>
    </source>
</evidence>
<dbReference type="InterPro" id="IPR029069">
    <property type="entry name" value="HotDog_dom_sf"/>
</dbReference>
<dbReference type="Gene3D" id="3.10.129.10">
    <property type="entry name" value="Hotdog Thioesterase"/>
    <property type="match status" value="1"/>
</dbReference>
<comment type="similarity">
    <text evidence="1">Belongs to the thioesterase PaaI family.</text>
</comment>
<evidence type="ECO:0000313" key="6">
    <source>
        <dbReference type="Proteomes" id="UP000070501"/>
    </source>
</evidence>
<dbReference type="InParanoid" id="A0A136JGN4"/>
<dbReference type="CDD" id="cd03443">
    <property type="entry name" value="PaaI_thioesterase"/>
    <property type="match status" value="1"/>
</dbReference>
<dbReference type="STRING" id="196109.A0A136JGN4"/>
<dbReference type="SUPFAM" id="SSF54637">
    <property type="entry name" value="Thioesterase/thiol ester dehydrase-isomerase"/>
    <property type="match status" value="1"/>
</dbReference>
<dbReference type="PANTHER" id="PTHR21660:SF1">
    <property type="entry name" value="ACYL-COENZYME A THIOESTERASE 13"/>
    <property type="match status" value="1"/>
</dbReference>
<dbReference type="GO" id="GO:0047617">
    <property type="term" value="F:fatty acyl-CoA hydrolase activity"/>
    <property type="evidence" value="ECO:0007669"/>
    <property type="project" value="InterPro"/>
</dbReference>
<reference evidence="6" key="1">
    <citation type="submission" date="2016-02" db="EMBL/GenBank/DDBJ databases">
        <title>Draft genome sequence of Microdochium bolleyi, a fungal endophyte of beachgrass.</title>
        <authorList>
            <consortium name="DOE Joint Genome Institute"/>
            <person name="David A.S."/>
            <person name="May G."/>
            <person name="Haridas S."/>
            <person name="Lim J."/>
            <person name="Wang M."/>
            <person name="Labutti K."/>
            <person name="Lipzen A."/>
            <person name="Barry K."/>
            <person name="Grigoriev I.V."/>
        </authorList>
    </citation>
    <scope>NUCLEOTIDE SEQUENCE [LARGE SCALE GENOMIC DNA]</scope>
    <source>
        <strain evidence="6">J235TASD1</strain>
    </source>
</reference>
<gene>
    <name evidence="5" type="ORF">Micbo1qcDRAFT_229243</name>
</gene>
<feature type="domain" description="Thioesterase" evidence="4">
    <location>
        <begin position="80"/>
        <end position="154"/>
    </location>
</feature>
<evidence type="ECO:0000256" key="3">
    <source>
        <dbReference type="SAM" id="MobiDB-lite"/>
    </source>
</evidence>
<keyword evidence="6" id="KW-1185">Reference proteome</keyword>
<dbReference type="AlphaFoldDB" id="A0A136JGN4"/>
<evidence type="ECO:0000256" key="2">
    <source>
        <dbReference type="ARBA" id="ARBA00022801"/>
    </source>
</evidence>
<dbReference type="Pfam" id="PF03061">
    <property type="entry name" value="4HBT"/>
    <property type="match status" value="1"/>
</dbReference>
<proteinExistence type="inferred from homology"/>
<organism evidence="5 6">
    <name type="scientific">Microdochium bolleyi</name>
    <dbReference type="NCBI Taxonomy" id="196109"/>
    <lineage>
        <taxon>Eukaryota</taxon>
        <taxon>Fungi</taxon>
        <taxon>Dikarya</taxon>
        <taxon>Ascomycota</taxon>
        <taxon>Pezizomycotina</taxon>
        <taxon>Sordariomycetes</taxon>
        <taxon>Xylariomycetidae</taxon>
        <taxon>Xylariales</taxon>
        <taxon>Microdochiaceae</taxon>
        <taxon>Microdochium</taxon>
    </lineage>
</organism>
<dbReference type="Proteomes" id="UP000070501">
    <property type="component" value="Unassembled WGS sequence"/>
</dbReference>
<evidence type="ECO:0000256" key="1">
    <source>
        <dbReference type="ARBA" id="ARBA00008324"/>
    </source>
</evidence>